<sequence>MDYTWHWHSHCKMPSNTGAWILLGLLAGIAALSSAATIQQSGDKTILRNNGHTFLSSGAGQIIRGPDGRTVLIGSNGQRIVVNGDSSEEDNSPEYGTRGHHNNVIINGGSGSSVYHNDGRGFIVGNANEDSYITGDGRSLRVINGAIELNDHGQVYVFPPKAPGVYEKETVPVNGQPALVEYSNGDIVVELADHTVFAKVGDRTFLGDRASFNNRDKLEAEAKNYAERVQQEVLAGLQKTMDDIHRNIQDSLRRVAY</sequence>
<evidence type="ECO:0008006" key="4">
    <source>
        <dbReference type="Google" id="ProtNLM"/>
    </source>
</evidence>
<reference evidence="2 3" key="2">
    <citation type="journal article" date="2007" name="PLoS Biol.">
        <title>Principles of genome evolution in the Drosophila melanogaster species group.</title>
        <authorList>
            <person name="Ranz J.M."/>
            <person name="Maurin D."/>
            <person name="Chan Y.S."/>
            <person name="von Grotthuss M."/>
            <person name="Hillier L.W."/>
            <person name="Roote J."/>
            <person name="Ashburner M."/>
            <person name="Bergman C.M."/>
        </authorList>
    </citation>
    <scope>NUCLEOTIDE SEQUENCE [LARGE SCALE GENOMIC DNA]</scope>
    <source>
        <strain evidence="3">Tai18E2 / Tucson 14021-0261.01</strain>
    </source>
</reference>
<evidence type="ECO:0000313" key="3">
    <source>
        <dbReference type="Proteomes" id="UP000002282"/>
    </source>
</evidence>
<proteinExistence type="predicted"/>
<evidence type="ECO:0000256" key="1">
    <source>
        <dbReference type="SAM" id="SignalP"/>
    </source>
</evidence>
<feature type="chain" id="PRO_5006458821" description="CG18067 protein" evidence="1">
    <location>
        <begin position="36"/>
        <end position="257"/>
    </location>
</feature>
<dbReference type="AlphaFoldDB" id="B4PAK2"/>
<dbReference type="KEGG" id="dya:Dyak_GE12120"/>
<reference evidence="2 3" key="1">
    <citation type="journal article" date="2007" name="Nature">
        <title>Evolution of genes and genomes on the Drosophila phylogeny.</title>
        <authorList>
            <consortium name="Drosophila 12 Genomes Consortium"/>
            <person name="Clark A.G."/>
            <person name="Eisen M.B."/>
            <person name="Smith D.R."/>
            <person name="Bergman C.M."/>
            <person name="Oliver B."/>
            <person name="Markow T.A."/>
            <person name="Kaufman T.C."/>
            <person name="Kellis M."/>
            <person name="Gelbart W."/>
            <person name="Iyer V.N."/>
            <person name="Pollard D.A."/>
            <person name="Sackton T.B."/>
            <person name="Larracuente A.M."/>
            <person name="Singh N.D."/>
            <person name="Abad J.P."/>
            <person name="Abt D.N."/>
            <person name="Adryan B."/>
            <person name="Aguade M."/>
            <person name="Akashi H."/>
            <person name="Anderson W.W."/>
            <person name="Aquadro C.F."/>
            <person name="Ardell D.H."/>
            <person name="Arguello R."/>
            <person name="Artieri C.G."/>
            <person name="Barbash D.A."/>
            <person name="Barker D."/>
            <person name="Barsanti P."/>
            <person name="Batterham P."/>
            <person name="Batzoglou S."/>
            <person name="Begun D."/>
            <person name="Bhutkar A."/>
            <person name="Blanco E."/>
            <person name="Bosak S.A."/>
            <person name="Bradley R.K."/>
            <person name="Brand A.D."/>
            <person name="Brent M.R."/>
            <person name="Brooks A.N."/>
            <person name="Brown R.H."/>
            <person name="Butlin R.K."/>
            <person name="Caggese C."/>
            <person name="Calvi B.R."/>
            <person name="Bernardo de Carvalho A."/>
            <person name="Caspi A."/>
            <person name="Castrezana S."/>
            <person name="Celniker S.E."/>
            <person name="Chang J.L."/>
            <person name="Chapple C."/>
            <person name="Chatterji S."/>
            <person name="Chinwalla A."/>
            <person name="Civetta A."/>
            <person name="Clifton S.W."/>
            <person name="Comeron J.M."/>
            <person name="Costello J.C."/>
            <person name="Coyne J.A."/>
            <person name="Daub J."/>
            <person name="David R.G."/>
            <person name="Delcher A.L."/>
            <person name="Delehaunty K."/>
            <person name="Do C.B."/>
            <person name="Ebling H."/>
            <person name="Edwards K."/>
            <person name="Eickbush T."/>
            <person name="Evans J.D."/>
            <person name="Filipski A."/>
            <person name="Findeiss S."/>
            <person name="Freyhult E."/>
            <person name="Fulton L."/>
            <person name="Fulton R."/>
            <person name="Garcia A.C."/>
            <person name="Gardiner A."/>
            <person name="Garfield D.A."/>
            <person name="Garvin B.E."/>
            <person name="Gibson G."/>
            <person name="Gilbert D."/>
            <person name="Gnerre S."/>
            <person name="Godfrey J."/>
            <person name="Good R."/>
            <person name="Gotea V."/>
            <person name="Gravely B."/>
            <person name="Greenberg A.J."/>
            <person name="Griffiths-Jones S."/>
            <person name="Gross S."/>
            <person name="Guigo R."/>
            <person name="Gustafson E.A."/>
            <person name="Haerty W."/>
            <person name="Hahn M.W."/>
            <person name="Halligan D.L."/>
            <person name="Halpern A.L."/>
            <person name="Halter G.M."/>
            <person name="Han M.V."/>
            <person name="Heger A."/>
            <person name="Hillier L."/>
            <person name="Hinrichs A.S."/>
            <person name="Holmes I."/>
            <person name="Hoskins R.A."/>
            <person name="Hubisz M.J."/>
            <person name="Hultmark D."/>
            <person name="Huntley M.A."/>
            <person name="Jaffe D.B."/>
            <person name="Jagadeeshan S."/>
            <person name="Jeck W.R."/>
            <person name="Johnson J."/>
            <person name="Jones C.D."/>
            <person name="Jordan W.C."/>
            <person name="Karpen G.H."/>
            <person name="Kataoka E."/>
            <person name="Keightley P.D."/>
            <person name="Kheradpour P."/>
            <person name="Kirkness E.F."/>
            <person name="Koerich L.B."/>
            <person name="Kristiansen K."/>
            <person name="Kudrna D."/>
            <person name="Kulathinal R.J."/>
            <person name="Kumar S."/>
            <person name="Kwok R."/>
            <person name="Lander E."/>
            <person name="Langley C.H."/>
            <person name="Lapoint R."/>
            <person name="Lazzaro B.P."/>
            <person name="Lee S.J."/>
            <person name="Levesque L."/>
            <person name="Li R."/>
            <person name="Lin C.F."/>
            <person name="Lin M.F."/>
            <person name="Lindblad-Toh K."/>
            <person name="Llopart A."/>
            <person name="Long M."/>
            <person name="Low L."/>
            <person name="Lozovsky E."/>
            <person name="Lu J."/>
            <person name="Luo M."/>
            <person name="Machado C.A."/>
            <person name="Makalowski W."/>
            <person name="Marzo M."/>
            <person name="Matsuda M."/>
            <person name="Matzkin L."/>
            <person name="McAllister B."/>
            <person name="McBride C.S."/>
            <person name="McKernan B."/>
            <person name="McKernan K."/>
            <person name="Mendez-Lago M."/>
            <person name="Minx P."/>
            <person name="Mollenhauer M.U."/>
            <person name="Montooth K."/>
            <person name="Mount S.M."/>
            <person name="Mu X."/>
            <person name="Myers E."/>
            <person name="Negre B."/>
            <person name="Newfeld S."/>
            <person name="Nielsen R."/>
            <person name="Noor M.A."/>
            <person name="O'Grady P."/>
            <person name="Pachter L."/>
            <person name="Papaceit M."/>
            <person name="Parisi M.J."/>
            <person name="Parisi M."/>
            <person name="Parts L."/>
            <person name="Pedersen J.S."/>
            <person name="Pesole G."/>
            <person name="Phillippy A.M."/>
            <person name="Ponting C.P."/>
            <person name="Pop M."/>
            <person name="Porcelli D."/>
            <person name="Powell J.R."/>
            <person name="Prohaska S."/>
            <person name="Pruitt K."/>
            <person name="Puig M."/>
            <person name="Quesneville H."/>
            <person name="Ram K.R."/>
            <person name="Rand D."/>
            <person name="Rasmussen M.D."/>
            <person name="Reed L.K."/>
            <person name="Reenan R."/>
            <person name="Reily A."/>
            <person name="Remington K.A."/>
            <person name="Rieger T.T."/>
            <person name="Ritchie M.G."/>
            <person name="Robin C."/>
            <person name="Rogers Y.H."/>
            <person name="Rohde C."/>
            <person name="Rozas J."/>
            <person name="Rubenfield M.J."/>
            <person name="Ruiz A."/>
            <person name="Russo S."/>
            <person name="Salzberg S.L."/>
            <person name="Sanchez-Gracia A."/>
            <person name="Saranga D.J."/>
            <person name="Sato H."/>
            <person name="Schaeffer S.W."/>
            <person name="Schatz M.C."/>
            <person name="Schlenke T."/>
            <person name="Schwartz R."/>
            <person name="Segarra C."/>
            <person name="Singh R.S."/>
            <person name="Sirot L."/>
            <person name="Sirota M."/>
            <person name="Sisneros N.B."/>
            <person name="Smith C.D."/>
            <person name="Smith T.F."/>
            <person name="Spieth J."/>
            <person name="Stage D.E."/>
            <person name="Stark A."/>
            <person name="Stephan W."/>
            <person name="Strausberg R.L."/>
            <person name="Strempel S."/>
            <person name="Sturgill D."/>
            <person name="Sutton G."/>
            <person name="Sutton G.G."/>
            <person name="Tao W."/>
            <person name="Teichmann S."/>
            <person name="Tobari Y.N."/>
            <person name="Tomimura Y."/>
            <person name="Tsolas J.M."/>
            <person name="Valente V.L."/>
            <person name="Venter E."/>
            <person name="Venter J.C."/>
            <person name="Vicario S."/>
            <person name="Vieira F.G."/>
            <person name="Vilella A.J."/>
            <person name="Villasante A."/>
            <person name="Walenz B."/>
            <person name="Wang J."/>
            <person name="Wasserman M."/>
            <person name="Watts T."/>
            <person name="Wilson D."/>
            <person name="Wilson R.K."/>
            <person name="Wing R.A."/>
            <person name="Wolfner M.F."/>
            <person name="Wong A."/>
            <person name="Wong G.K."/>
            <person name="Wu C.I."/>
            <person name="Wu G."/>
            <person name="Yamamoto D."/>
            <person name="Yang H.P."/>
            <person name="Yang S.P."/>
            <person name="Yorke J.A."/>
            <person name="Yoshida K."/>
            <person name="Zdobnov E."/>
            <person name="Zhang P."/>
            <person name="Zhang Y."/>
            <person name="Zimin A.V."/>
            <person name="Baldwin J."/>
            <person name="Abdouelleil A."/>
            <person name="Abdulkadir J."/>
            <person name="Abebe A."/>
            <person name="Abera B."/>
            <person name="Abreu J."/>
            <person name="Acer S.C."/>
            <person name="Aftuck L."/>
            <person name="Alexander A."/>
            <person name="An P."/>
            <person name="Anderson E."/>
            <person name="Anderson S."/>
            <person name="Arachi H."/>
            <person name="Azer M."/>
            <person name="Bachantsang P."/>
            <person name="Barry A."/>
            <person name="Bayul T."/>
            <person name="Berlin A."/>
            <person name="Bessette D."/>
            <person name="Bloom T."/>
            <person name="Blye J."/>
            <person name="Boguslavskiy L."/>
            <person name="Bonnet C."/>
            <person name="Boukhgalter B."/>
            <person name="Bourzgui I."/>
            <person name="Brown A."/>
            <person name="Cahill P."/>
            <person name="Channer S."/>
            <person name="Cheshatsang Y."/>
            <person name="Chuda L."/>
            <person name="Citroen M."/>
            <person name="Collymore A."/>
            <person name="Cooke P."/>
            <person name="Costello M."/>
            <person name="D'Aco K."/>
            <person name="Daza R."/>
            <person name="De Haan G."/>
            <person name="DeGray S."/>
            <person name="DeMaso C."/>
            <person name="Dhargay N."/>
            <person name="Dooley K."/>
            <person name="Dooley E."/>
            <person name="Doricent M."/>
            <person name="Dorje P."/>
            <person name="Dorjee K."/>
            <person name="Dupes A."/>
            <person name="Elong R."/>
            <person name="Falk J."/>
            <person name="Farina A."/>
            <person name="Faro S."/>
            <person name="Ferguson D."/>
            <person name="Fisher S."/>
            <person name="Foley C.D."/>
            <person name="Franke A."/>
            <person name="Friedrich D."/>
            <person name="Gadbois L."/>
            <person name="Gearin G."/>
            <person name="Gearin C.R."/>
            <person name="Giannoukos G."/>
            <person name="Goode T."/>
            <person name="Graham J."/>
            <person name="Grandbois E."/>
            <person name="Grewal S."/>
            <person name="Gyaltsen K."/>
            <person name="Hafez N."/>
            <person name="Hagos B."/>
            <person name="Hall J."/>
            <person name="Henson C."/>
            <person name="Hollinger A."/>
            <person name="Honan T."/>
            <person name="Huard M.D."/>
            <person name="Hughes L."/>
            <person name="Hurhula B."/>
            <person name="Husby M.E."/>
            <person name="Kamat A."/>
            <person name="Kanga B."/>
            <person name="Kashin S."/>
            <person name="Khazanovich D."/>
            <person name="Kisner P."/>
            <person name="Lance K."/>
            <person name="Lara M."/>
            <person name="Lee W."/>
            <person name="Lennon N."/>
            <person name="Letendre F."/>
            <person name="LeVine R."/>
            <person name="Lipovsky A."/>
            <person name="Liu X."/>
            <person name="Liu J."/>
            <person name="Liu S."/>
            <person name="Lokyitsang T."/>
            <person name="Lokyitsang Y."/>
            <person name="Lubonja R."/>
            <person name="Lui A."/>
            <person name="MacDonald P."/>
            <person name="Magnisalis V."/>
            <person name="Maru K."/>
            <person name="Matthews C."/>
            <person name="McCusker W."/>
            <person name="McDonough S."/>
            <person name="Mehta T."/>
            <person name="Meldrim J."/>
            <person name="Meneus L."/>
            <person name="Mihai O."/>
            <person name="Mihalev A."/>
            <person name="Mihova T."/>
            <person name="Mittelman R."/>
            <person name="Mlenga V."/>
            <person name="Montmayeur A."/>
            <person name="Mulrain L."/>
            <person name="Navidi A."/>
            <person name="Naylor J."/>
            <person name="Negash T."/>
            <person name="Nguyen T."/>
            <person name="Nguyen N."/>
            <person name="Nicol R."/>
            <person name="Norbu C."/>
            <person name="Norbu N."/>
            <person name="Novod N."/>
            <person name="O'Neill B."/>
            <person name="Osman S."/>
            <person name="Markiewicz E."/>
            <person name="Oyono O.L."/>
            <person name="Patti C."/>
            <person name="Phunkhang P."/>
            <person name="Pierre F."/>
            <person name="Priest M."/>
            <person name="Raghuraman S."/>
            <person name="Rege F."/>
            <person name="Reyes R."/>
            <person name="Rise C."/>
            <person name="Rogov P."/>
            <person name="Ross K."/>
            <person name="Ryan E."/>
            <person name="Settipalli S."/>
            <person name="Shea T."/>
            <person name="Sherpa N."/>
            <person name="Shi L."/>
            <person name="Shih D."/>
            <person name="Sparrow T."/>
            <person name="Spaulding J."/>
            <person name="Stalker J."/>
            <person name="Stange-Thomann N."/>
            <person name="Stavropoulos S."/>
            <person name="Stone C."/>
            <person name="Strader C."/>
            <person name="Tesfaye S."/>
            <person name="Thomson T."/>
            <person name="Thoulutsang Y."/>
            <person name="Thoulutsang D."/>
            <person name="Topham K."/>
            <person name="Topping I."/>
            <person name="Tsamla T."/>
            <person name="Vassiliev H."/>
            <person name="Vo A."/>
            <person name="Wangchuk T."/>
            <person name="Wangdi T."/>
            <person name="Weiand M."/>
            <person name="Wilkinson J."/>
            <person name="Wilson A."/>
            <person name="Yadav S."/>
            <person name="Young G."/>
            <person name="Yu Q."/>
            <person name="Zembek L."/>
            <person name="Zhong D."/>
            <person name="Zimmer A."/>
            <person name="Zwirko Z."/>
            <person name="Jaffe D.B."/>
            <person name="Alvarez P."/>
            <person name="Brockman W."/>
            <person name="Butler J."/>
            <person name="Chin C."/>
            <person name="Gnerre S."/>
            <person name="Grabherr M."/>
            <person name="Kleber M."/>
            <person name="Mauceli E."/>
            <person name="MacCallum I."/>
        </authorList>
    </citation>
    <scope>NUCLEOTIDE SEQUENCE [LARGE SCALE GENOMIC DNA]</scope>
    <source>
        <strain evidence="3">Tai18E2 / Tucson 14021-0261.01</strain>
    </source>
</reference>
<dbReference type="Proteomes" id="UP000002282">
    <property type="component" value="Chromosome 2R"/>
</dbReference>
<protein>
    <recommendedName>
        <fullName evidence="4">CG18067 protein</fullName>
    </recommendedName>
</protein>
<name>B4PAK2_DROYA</name>
<feature type="signal peptide" evidence="1">
    <location>
        <begin position="1"/>
        <end position="35"/>
    </location>
</feature>
<dbReference type="eggNOG" id="ENOG502T945">
    <property type="taxonomic scope" value="Eukaryota"/>
</dbReference>
<dbReference type="EMBL" id="CM000158">
    <property type="protein sequence ID" value="EDW91393.2"/>
    <property type="molecule type" value="Genomic_DNA"/>
</dbReference>
<evidence type="ECO:0000313" key="2">
    <source>
        <dbReference type="EMBL" id="EDW91393.2"/>
    </source>
</evidence>
<keyword evidence="3" id="KW-1185">Reference proteome</keyword>
<gene>
    <name evidence="2" type="primary">Dyak\GE12120</name>
    <name evidence="2" type="synonym">Dyak\CG18067</name>
    <name evidence="2" type="synonym">dyak_GLEANR_12400</name>
    <name evidence="2" type="synonym">GE12120</name>
    <name evidence="2" type="ORF">Dyak_GE12120</name>
</gene>
<organism evidence="2 3">
    <name type="scientific">Drosophila yakuba</name>
    <name type="common">Fruit fly</name>
    <dbReference type="NCBI Taxonomy" id="7245"/>
    <lineage>
        <taxon>Eukaryota</taxon>
        <taxon>Metazoa</taxon>
        <taxon>Ecdysozoa</taxon>
        <taxon>Arthropoda</taxon>
        <taxon>Hexapoda</taxon>
        <taxon>Insecta</taxon>
        <taxon>Pterygota</taxon>
        <taxon>Neoptera</taxon>
        <taxon>Endopterygota</taxon>
        <taxon>Diptera</taxon>
        <taxon>Brachycera</taxon>
        <taxon>Muscomorpha</taxon>
        <taxon>Ephydroidea</taxon>
        <taxon>Drosophilidae</taxon>
        <taxon>Drosophila</taxon>
        <taxon>Sophophora</taxon>
    </lineage>
</organism>
<dbReference type="OrthoDB" id="7861545at2759"/>
<keyword evidence="1" id="KW-0732">Signal</keyword>
<dbReference type="HOGENOM" id="CLU_084315_0_0_1"/>
<accession>B4PAK2</accession>